<comment type="caution">
    <text evidence="1">The sequence shown here is derived from an EMBL/GenBank/DDBJ whole genome shotgun (WGS) entry which is preliminary data.</text>
</comment>
<keyword evidence="2" id="KW-1185">Reference proteome</keyword>
<protein>
    <submittedName>
        <fullName evidence="1">Heme-binding protein</fullName>
    </submittedName>
</protein>
<dbReference type="InterPro" id="IPR005624">
    <property type="entry name" value="PduO/GlcC-like"/>
</dbReference>
<dbReference type="Proteomes" id="UP001597299">
    <property type="component" value="Unassembled WGS sequence"/>
</dbReference>
<sequence>MTELTLAAAQTIVSVALDHCRAGNFKPMAVVVLDARGALKAAAAEDGASLKRAEVAHGKAYGALSLGMGSRSLFKRAKEQAFFISAVSHVVDGALVPVPGGVLIRDAAGALAGAVGISGDTSDNDEAAALAGIAAAGLVGDPGQD</sequence>
<evidence type="ECO:0000313" key="1">
    <source>
        <dbReference type="EMBL" id="MFD2138857.1"/>
    </source>
</evidence>
<name>A0ABW4YRV4_9HYPH</name>
<dbReference type="PANTHER" id="PTHR34309">
    <property type="entry name" value="SLR1406 PROTEIN"/>
    <property type="match status" value="1"/>
</dbReference>
<dbReference type="SUPFAM" id="SSF143744">
    <property type="entry name" value="GlcG-like"/>
    <property type="match status" value="1"/>
</dbReference>
<accession>A0ABW4YRV4</accession>
<dbReference type="EMBL" id="JBHUHD010000001">
    <property type="protein sequence ID" value="MFD2138857.1"/>
    <property type="molecule type" value="Genomic_DNA"/>
</dbReference>
<dbReference type="InterPro" id="IPR038084">
    <property type="entry name" value="PduO/GlcC-like_sf"/>
</dbReference>
<organism evidence="1 2">
    <name type="scientific">Ancylobacter oerskovii</name>
    <dbReference type="NCBI Taxonomy" id="459519"/>
    <lineage>
        <taxon>Bacteria</taxon>
        <taxon>Pseudomonadati</taxon>
        <taxon>Pseudomonadota</taxon>
        <taxon>Alphaproteobacteria</taxon>
        <taxon>Hyphomicrobiales</taxon>
        <taxon>Xanthobacteraceae</taxon>
        <taxon>Ancylobacter</taxon>
    </lineage>
</organism>
<dbReference type="InterPro" id="IPR052517">
    <property type="entry name" value="GlcG_carb_metab_protein"/>
</dbReference>
<dbReference type="PANTHER" id="PTHR34309:SF10">
    <property type="entry name" value="SLR1406 PROTEIN"/>
    <property type="match status" value="1"/>
</dbReference>
<proteinExistence type="predicted"/>
<gene>
    <name evidence="1" type="ORF">ACFSNC_00445</name>
</gene>
<dbReference type="Gene3D" id="3.30.450.150">
    <property type="entry name" value="Haem-degrading domain"/>
    <property type="match status" value="1"/>
</dbReference>
<evidence type="ECO:0000313" key="2">
    <source>
        <dbReference type="Proteomes" id="UP001597299"/>
    </source>
</evidence>
<reference evidence="2" key="1">
    <citation type="journal article" date="2019" name="Int. J. Syst. Evol. Microbiol.">
        <title>The Global Catalogue of Microorganisms (GCM) 10K type strain sequencing project: providing services to taxonomists for standard genome sequencing and annotation.</title>
        <authorList>
            <consortium name="The Broad Institute Genomics Platform"/>
            <consortium name="The Broad Institute Genome Sequencing Center for Infectious Disease"/>
            <person name="Wu L."/>
            <person name="Ma J."/>
        </authorList>
    </citation>
    <scope>NUCLEOTIDE SEQUENCE [LARGE SCALE GENOMIC DNA]</scope>
    <source>
        <strain evidence="2">CCM 7435</strain>
    </source>
</reference>
<dbReference type="RefSeq" id="WP_213355401.1">
    <property type="nucleotide sequence ID" value="NZ_JAHBGB010000044.1"/>
</dbReference>
<dbReference type="Pfam" id="PF03928">
    <property type="entry name" value="HbpS-like"/>
    <property type="match status" value="1"/>
</dbReference>